<dbReference type="SUPFAM" id="SSF48403">
    <property type="entry name" value="Ankyrin repeat"/>
    <property type="match status" value="1"/>
</dbReference>
<reference evidence="1 2" key="1">
    <citation type="submission" date="2024-03" db="EMBL/GenBank/DDBJ databases">
        <title>Complete genome sequence of the green alga Chloropicon roscoffensis RCC1871.</title>
        <authorList>
            <person name="Lemieux C."/>
            <person name="Pombert J.-F."/>
            <person name="Otis C."/>
            <person name="Turmel M."/>
        </authorList>
    </citation>
    <scope>NUCLEOTIDE SEQUENCE [LARGE SCALE GENOMIC DNA]</scope>
    <source>
        <strain evidence="1 2">RCC1871</strain>
    </source>
</reference>
<dbReference type="PANTHER" id="PTHR46586:SF3">
    <property type="entry name" value="ANKYRIN REPEAT-CONTAINING PROTEIN"/>
    <property type="match status" value="1"/>
</dbReference>
<gene>
    <name evidence="1" type="ORF">HKI87_01g00430</name>
</gene>
<accession>A0AAX4NXM4</accession>
<evidence type="ECO:0000313" key="1">
    <source>
        <dbReference type="EMBL" id="WZN58521.1"/>
    </source>
</evidence>
<proteinExistence type="predicted"/>
<organism evidence="1 2">
    <name type="scientific">Chloropicon roscoffensis</name>
    <dbReference type="NCBI Taxonomy" id="1461544"/>
    <lineage>
        <taxon>Eukaryota</taxon>
        <taxon>Viridiplantae</taxon>
        <taxon>Chlorophyta</taxon>
        <taxon>Chloropicophyceae</taxon>
        <taxon>Chloropicales</taxon>
        <taxon>Chloropicaceae</taxon>
        <taxon>Chloropicon</taxon>
    </lineage>
</organism>
<dbReference type="AlphaFoldDB" id="A0AAX4NXM4"/>
<dbReference type="CDD" id="cd09917">
    <property type="entry name" value="F-box_SF"/>
    <property type="match status" value="1"/>
</dbReference>
<dbReference type="Proteomes" id="UP001472866">
    <property type="component" value="Chromosome 01"/>
</dbReference>
<dbReference type="EMBL" id="CP151501">
    <property type="protein sequence ID" value="WZN58521.1"/>
    <property type="molecule type" value="Genomic_DNA"/>
</dbReference>
<sequence length="349" mass="39646">MVRGAEPAAKRAKVDKDVLRRNELIIGVTNARAKAKELVREAEEAGEKFVREARQSLAQQLPSVCAKLGAKNRKLLGKLFPDLWQKIIDEYLHQNDLLALAMTCRFFRDTTKDLGKKMKMDLTEEVLIELEESGKMASLPSHTSGWFRWVCDTFKILPGFGRWDRVKGAVYEGDLVNYAALQGSVKILRWLMEEKGWELNEATGWRAGMGGSIEVLEYMSGRGYEFDKGASIGAALTGRLEALQYLRSQDPPCPWDVWTCAWAAEGGHLEVLKWARSQDPPCPWDWRTCSQAAEGGHLDVLKWARSQDPPCPWSRSWCREAPFQLGHEHVVDWIDRQGDESDDDEEYSD</sequence>
<keyword evidence="2" id="KW-1185">Reference proteome</keyword>
<evidence type="ECO:0000313" key="2">
    <source>
        <dbReference type="Proteomes" id="UP001472866"/>
    </source>
</evidence>
<dbReference type="PANTHER" id="PTHR46586">
    <property type="entry name" value="ANKYRIN REPEAT-CONTAINING PROTEIN"/>
    <property type="match status" value="1"/>
</dbReference>
<dbReference type="InterPro" id="IPR052050">
    <property type="entry name" value="SecEffector_AnkRepeat"/>
</dbReference>
<evidence type="ECO:0008006" key="3">
    <source>
        <dbReference type="Google" id="ProtNLM"/>
    </source>
</evidence>
<dbReference type="InterPro" id="IPR036770">
    <property type="entry name" value="Ankyrin_rpt-contain_sf"/>
</dbReference>
<name>A0AAX4NXM4_9CHLO</name>
<protein>
    <recommendedName>
        <fullName evidence="3">F-box domain-containing protein</fullName>
    </recommendedName>
</protein>